<feature type="domain" description="Bacteriophage lambda Replication protein O N-terminal" evidence="2">
    <location>
        <begin position="6"/>
        <end position="98"/>
    </location>
</feature>
<evidence type="ECO:0000313" key="3">
    <source>
        <dbReference type="EMBL" id="AKL98284.1"/>
    </source>
</evidence>
<dbReference type="STRING" id="1408281.Epro_0905"/>
<protein>
    <recommendedName>
        <fullName evidence="2">Bacteriophage lambda Replication protein O N-terminal domain-containing protein</fullName>
    </recommendedName>
</protein>
<dbReference type="RefSeq" id="WP_052570836.1">
    <property type="nucleotide sequence ID" value="NZ_CP009498.1"/>
</dbReference>
<dbReference type="Proteomes" id="UP000035337">
    <property type="component" value="Chromosome"/>
</dbReference>
<name>A0A0G3WLA0_9BACT</name>
<dbReference type="EMBL" id="CP009498">
    <property type="protein sequence ID" value="AKL98284.1"/>
    <property type="molecule type" value="Genomic_DNA"/>
</dbReference>
<keyword evidence="4" id="KW-1185">Reference proteome</keyword>
<dbReference type="OrthoDB" id="1821976at2"/>
<dbReference type="Gene3D" id="1.10.10.10">
    <property type="entry name" value="Winged helix-like DNA-binding domain superfamily/Winged helix DNA-binding domain"/>
    <property type="match status" value="1"/>
</dbReference>
<evidence type="ECO:0000256" key="1">
    <source>
        <dbReference type="SAM" id="Coils"/>
    </source>
</evidence>
<evidence type="ECO:0000259" key="2">
    <source>
        <dbReference type="Pfam" id="PF04492"/>
    </source>
</evidence>
<sequence length="310" mass="36069">MANPQKKNGFTKYPNDFLEKITASSLTKEEIRIVMLIARYTWGYNKEMEIIEQKFIAEKLGRNKGNVSRTVKNLFLKNALIYNSTTGAVGINQNYEAWIKKTIKEKTPKLWGVAEMTTKNDNQELQPEMTTKNDNQELQPKMTTKTRKNDNQNTKKAQPNYKVVKENNKENIKKECARASFGEFQNVKLSETEKQKLENENGKEKTKEAINFLSLYKAEKGYKTKSDYLTLNRWVLKAVEERQAKPPPLSFSAKIAAEEAKKQEQERRRDKALKEFAQRQRAIEESNKTGVEIDAALKKLREEYKIWLTI</sequence>
<evidence type="ECO:0000313" key="4">
    <source>
        <dbReference type="Proteomes" id="UP000035337"/>
    </source>
</evidence>
<dbReference type="KEGG" id="epo:Epro_0905"/>
<gene>
    <name evidence="3" type="ORF">Epro_0905</name>
</gene>
<accession>A0A0G3WLA0</accession>
<dbReference type="InterPro" id="IPR006497">
    <property type="entry name" value="Phage_lambda_VrpO_N"/>
</dbReference>
<dbReference type="InterPro" id="IPR036388">
    <property type="entry name" value="WH-like_DNA-bd_sf"/>
</dbReference>
<reference evidence="3 4" key="1">
    <citation type="submission" date="2014-09" db="EMBL/GenBank/DDBJ databases">
        <title>Complete genome sequence of Endomicrobium proavitum.</title>
        <authorList>
            <person name="Zheng H."/>
        </authorList>
    </citation>
    <scope>NUCLEOTIDE SEQUENCE [LARGE SCALE GENOMIC DNA]</scope>
    <source>
        <strain evidence="3 4">Rsa215</strain>
    </source>
</reference>
<proteinExistence type="predicted"/>
<feature type="coiled-coil region" evidence="1">
    <location>
        <begin position="255"/>
        <end position="282"/>
    </location>
</feature>
<keyword evidence="1" id="KW-0175">Coiled coil</keyword>
<organism evidence="3 4">
    <name type="scientific">Endomicrobium proavitum</name>
    <dbReference type="NCBI Taxonomy" id="1408281"/>
    <lineage>
        <taxon>Bacteria</taxon>
        <taxon>Pseudomonadati</taxon>
        <taxon>Elusimicrobiota</taxon>
        <taxon>Endomicrobiia</taxon>
        <taxon>Endomicrobiales</taxon>
        <taxon>Endomicrobiaceae</taxon>
        <taxon>Endomicrobium</taxon>
    </lineage>
</organism>
<dbReference type="AlphaFoldDB" id="A0A0G3WLA0"/>
<dbReference type="NCBIfam" id="TIGR01610">
    <property type="entry name" value="phage_O_Nterm"/>
    <property type="match status" value="1"/>
</dbReference>
<dbReference type="Pfam" id="PF04492">
    <property type="entry name" value="Phage_rep_O"/>
    <property type="match status" value="1"/>
</dbReference>
<dbReference type="GO" id="GO:0006260">
    <property type="term" value="P:DNA replication"/>
    <property type="evidence" value="ECO:0007669"/>
    <property type="project" value="InterPro"/>
</dbReference>